<dbReference type="PANTHER" id="PTHR43041:SF1">
    <property type="entry name" value="METALLO-BETA-LACTAMASE DOMAIN-CONTAINING PROTEIN"/>
    <property type="match status" value="1"/>
</dbReference>
<dbReference type="InterPro" id="IPR045761">
    <property type="entry name" value="ODP_dom"/>
</dbReference>
<sequence>MKSTSIYSEGHQWYVFGRDPKKVDGIVDTNQYMIQSGDRTLLLDPGGIEVFASMLTAVLHHVRLEEITDLFASHQDPDIISSLGLWEQALPHARLHTPWVWEGFIRHFGSKKIEYVPIPDEGETLDLNGLKLRFIPAHYLHASGNFHVYDAKAKILMSGDVGAALEEPGAPMFVEDFERHVDKMKLFHQRWMPSNRAKQDWICRVRELEIDILAPQHGRLFKGEDVQRFLDWFEALEVGLAIPEPASDTAEAELEAVASS</sequence>
<dbReference type="InterPro" id="IPR001279">
    <property type="entry name" value="Metallo-B-lactamas"/>
</dbReference>
<proteinExistence type="predicted"/>
<feature type="domain" description="Metallo-beta-lactamase" evidence="1">
    <location>
        <begin position="28"/>
        <end position="217"/>
    </location>
</feature>
<dbReference type="SMART" id="SM00849">
    <property type="entry name" value="Lactamase_B"/>
    <property type="match status" value="1"/>
</dbReference>
<protein>
    <submittedName>
        <fullName evidence="2">Uncharacterized flavoprotein</fullName>
    </submittedName>
</protein>
<gene>
    <name evidence="2" type="ORF">MNBD_NITROSPIRAE01-370</name>
</gene>
<name>A0A3B1DBK1_9ZZZZ</name>
<dbReference type="Pfam" id="PF19583">
    <property type="entry name" value="ODP"/>
    <property type="match status" value="1"/>
</dbReference>
<accession>A0A3B1DBK1</accession>
<dbReference type="AlphaFoldDB" id="A0A3B1DBK1"/>
<dbReference type="SUPFAM" id="SSF56281">
    <property type="entry name" value="Metallo-hydrolase/oxidoreductase"/>
    <property type="match status" value="1"/>
</dbReference>
<evidence type="ECO:0000259" key="1">
    <source>
        <dbReference type="SMART" id="SM00849"/>
    </source>
</evidence>
<evidence type="ECO:0000313" key="2">
    <source>
        <dbReference type="EMBL" id="VAX32250.1"/>
    </source>
</evidence>
<organism evidence="2">
    <name type="scientific">hydrothermal vent metagenome</name>
    <dbReference type="NCBI Taxonomy" id="652676"/>
    <lineage>
        <taxon>unclassified sequences</taxon>
        <taxon>metagenomes</taxon>
        <taxon>ecological metagenomes</taxon>
    </lineage>
</organism>
<reference evidence="2" key="1">
    <citation type="submission" date="2018-06" db="EMBL/GenBank/DDBJ databases">
        <authorList>
            <person name="Zhirakovskaya E."/>
        </authorList>
    </citation>
    <scope>NUCLEOTIDE SEQUENCE</scope>
</reference>
<dbReference type="PANTHER" id="PTHR43041">
    <property type="entry name" value="HYDROLASE, METALLO-BETA-LACTAMASE SUPERFAMILY"/>
    <property type="match status" value="1"/>
</dbReference>
<dbReference type="EMBL" id="UOGF01000085">
    <property type="protein sequence ID" value="VAX32250.1"/>
    <property type="molecule type" value="Genomic_DNA"/>
</dbReference>
<dbReference type="CDD" id="cd07709">
    <property type="entry name" value="flavodiiron_proteins_MBL-fold"/>
    <property type="match status" value="1"/>
</dbReference>
<dbReference type="InterPro" id="IPR036866">
    <property type="entry name" value="RibonucZ/Hydroxyglut_hydro"/>
</dbReference>
<dbReference type="Gene3D" id="3.60.15.10">
    <property type="entry name" value="Ribonuclease Z/Hydroxyacylglutathione hydrolase-like"/>
    <property type="match status" value="1"/>
</dbReference>